<dbReference type="RefSeq" id="XP_009165189.1">
    <property type="nucleotide sequence ID" value="XM_009166925.1"/>
</dbReference>
<dbReference type="CTD" id="20316815"/>
<reference evidence="2 3" key="1">
    <citation type="submission" date="2013-11" db="EMBL/GenBank/DDBJ databases">
        <title>Opisthorchis viverrini - life in the bile duct.</title>
        <authorList>
            <person name="Young N.D."/>
            <person name="Nagarajan N."/>
            <person name="Lin S.J."/>
            <person name="Korhonen P.K."/>
            <person name="Jex A.R."/>
            <person name="Hall R.S."/>
            <person name="Safavi-Hemami H."/>
            <person name="Kaewkong W."/>
            <person name="Bertrand D."/>
            <person name="Gao S."/>
            <person name="Seet Q."/>
            <person name="Wongkham S."/>
            <person name="Teh B.T."/>
            <person name="Wongkham C."/>
            <person name="Intapan P.M."/>
            <person name="Maleewong W."/>
            <person name="Yang X."/>
            <person name="Hu M."/>
            <person name="Wang Z."/>
            <person name="Hofmann A."/>
            <person name="Sternberg P.W."/>
            <person name="Tan P."/>
            <person name="Wang J."/>
            <person name="Gasser R.B."/>
        </authorList>
    </citation>
    <scope>NUCLEOTIDE SEQUENCE [LARGE SCALE GENOMIC DNA]</scope>
</reference>
<dbReference type="KEGG" id="ovi:T265_02627"/>
<evidence type="ECO:0000256" key="1">
    <source>
        <dbReference type="SAM" id="MobiDB-lite"/>
    </source>
</evidence>
<dbReference type="AlphaFoldDB" id="A0A075AI59"/>
<dbReference type="GeneID" id="20316815"/>
<name>A0A075AI59_OPIVI</name>
<evidence type="ECO:0000313" key="3">
    <source>
        <dbReference type="Proteomes" id="UP000054324"/>
    </source>
</evidence>
<evidence type="ECO:0000313" key="2">
    <source>
        <dbReference type="EMBL" id="KER31064.1"/>
    </source>
</evidence>
<feature type="region of interest" description="Disordered" evidence="1">
    <location>
        <begin position="1"/>
        <end position="31"/>
    </location>
</feature>
<feature type="compositionally biased region" description="Basic residues" evidence="1">
    <location>
        <begin position="1"/>
        <end position="11"/>
    </location>
</feature>
<feature type="non-terminal residue" evidence="2">
    <location>
        <position position="71"/>
    </location>
</feature>
<dbReference type="EMBL" id="KL596651">
    <property type="protein sequence ID" value="KER31064.1"/>
    <property type="molecule type" value="Genomic_DNA"/>
</dbReference>
<protein>
    <submittedName>
        <fullName evidence="2">Uncharacterized protein</fullName>
    </submittedName>
</protein>
<dbReference type="Proteomes" id="UP000054324">
    <property type="component" value="Unassembled WGS sequence"/>
</dbReference>
<proteinExistence type="predicted"/>
<feature type="compositionally biased region" description="Polar residues" evidence="1">
    <location>
        <begin position="12"/>
        <end position="27"/>
    </location>
</feature>
<feature type="non-terminal residue" evidence="2">
    <location>
        <position position="1"/>
    </location>
</feature>
<keyword evidence="3" id="KW-1185">Reference proteome</keyword>
<organism evidence="2 3">
    <name type="scientific">Opisthorchis viverrini</name>
    <name type="common">Southeast Asian liver fluke</name>
    <dbReference type="NCBI Taxonomy" id="6198"/>
    <lineage>
        <taxon>Eukaryota</taxon>
        <taxon>Metazoa</taxon>
        <taxon>Spiralia</taxon>
        <taxon>Lophotrochozoa</taxon>
        <taxon>Platyhelminthes</taxon>
        <taxon>Trematoda</taxon>
        <taxon>Digenea</taxon>
        <taxon>Opisthorchiida</taxon>
        <taxon>Opisthorchiata</taxon>
        <taxon>Opisthorchiidae</taxon>
        <taxon>Opisthorchis</taxon>
    </lineage>
</organism>
<sequence length="71" mass="8131">CMRTSRMRLRKNSNSPGTRVTNASSRGLQKMRNPRVPYHSLVWWSRRYQLRGIISTPPLSTSSTTCVTLPP</sequence>
<gene>
    <name evidence="2" type="ORF">T265_02627</name>
</gene>
<accession>A0A075AI59</accession>